<feature type="transmembrane region" description="Helical" evidence="8">
    <location>
        <begin position="115"/>
        <end position="141"/>
    </location>
</feature>
<dbReference type="GO" id="GO:0009103">
    <property type="term" value="P:lipopolysaccharide biosynthetic process"/>
    <property type="evidence" value="ECO:0007669"/>
    <property type="project" value="UniProtKB-ARBA"/>
</dbReference>
<protein>
    <submittedName>
        <fullName evidence="10">Dolichyl-phosphate-mannose-protein mannosyltransferase</fullName>
    </submittedName>
</protein>
<feature type="transmembrane region" description="Helical" evidence="8">
    <location>
        <begin position="335"/>
        <end position="351"/>
    </location>
</feature>
<keyword evidence="11" id="KW-1185">Reference proteome</keyword>
<dbReference type="GO" id="GO:0005886">
    <property type="term" value="C:plasma membrane"/>
    <property type="evidence" value="ECO:0007669"/>
    <property type="project" value="UniProtKB-SubCell"/>
</dbReference>
<evidence type="ECO:0000313" key="10">
    <source>
        <dbReference type="EMBL" id="QDV32758.1"/>
    </source>
</evidence>
<accession>A0A518GW15</accession>
<evidence type="ECO:0000313" key="11">
    <source>
        <dbReference type="Proteomes" id="UP000317835"/>
    </source>
</evidence>
<evidence type="ECO:0000256" key="8">
    <source>
        <dbReference type="SAM" id="Phobius"/>
    </source>
</evidence>
<dbReference type="AlphaFoldDB" id="A0A518GW15"/>
<evidence type="ECO:0000256" key="4">
    <source>
        <dbReference type="ARBA" id="ARBA00022679"/>
    </source>
</evidence>
<dbReference type="Proteomes" id="UP000317835">
    <property type="component" value="Chromosome"/>
</dbReference>
<keyword evidence="7 8" id="KW-0472">Membrane</keyword>
<evidence type="ECO:0000256" key="6">
    <source>
        <dbReference type="ARBA" id="ARBA00022989"/>
    </source>
</evidence>
<dbReference type="GO" id="GO:0000030">
    <property type="term" value="F:mannosyltransferase activity"/>
    <property type="evidence" value="ECO:0007669"/>
    <property type="project" value="InterPro"/>
</dbReference>
<dbReference type="GO" id="GO:0006493">
    <property type="term" value="P:protein O-linked glycosylation"/>
    <property type="evidence" value="ECO:0007669"/>
    <property type="project" value="InterPro"/>
</dbReference>
<dbReference type="InterPro" id="IPR050297">
    <property type="entry name" value="LipidA_mod_glycosyltrf_83"/>
</dbReference>
<keyword evidence="6 8" id="KW-1133">Transmembrane helix</keyword>
<reference evidence="10 11" key="1">
    <citation type="submission" date="2019-02" db="EMBL/GenBank/DDBJ databases">
        <title>Deep-cultivation of Planctomycetes and their phenomic and genomic characterization uncovers novel biology.</title>
        <authorList>
            <person name="Wiegand S."/>
            <person name="Jogler M."/>
            <person name="Boedeker C."/>
            <person name="Pinto D."/>
            <person name="Vollmers J."/>
            <person name="Rivas-Marin E."/>
            <person name="Kohn T."/>
            <person name="Peeters S.H."/>
            <person name="Heuer A."/>
            <person name="Rast P."/>
            <person name="Oberbeckmann S."/>
            <person name="Bunk B."/>
            <person name="Jeske O."/>
            <person name="Meyerdierks A."/>
            <person name="Storesund J.E."/>
            <person name="Kallscheuer N."/>
            <person name="Luecker S."/>
            <person name="Lage O.M."/>
            <person name="Pohl T."/>
            <person name="Merkel B.J."/>
            <person name="Hornburger P."/>
            <person name="Mueller R.-W."/>
            <person name="Bruemmer F."/>
            <person name="Labrenz M."/>
            <person name="Spormann A.M."/>
            <person name="Op den Camp H."/>
            <person name="Overmann J."/>
            <person name="Amann R."/>
            <person name="Jetten M.S.M."/>
            <person name="Mascher T."/>
            <person name="Medema M.H."/>
            <person name="Devos D.P."/>
            <person name="Kaster A.-K."/>
            <person name="Ovreas L."/>
            <person name="Rohde M."/>
            <person name="Galperin M.Y."/>
            <person name="Jogler C."/>
        </authorList>
    </citation>
    <scope>NUCLEOTIDE SEQUENCE [LARGE SCALE GENOMIC DNA]</scope>
    <source>
        <strain evidence="10 11">ElP</strain>
    </source>
</reference>
<dbReference type="PANTHER" id="PTHR33908:SF11">
    <property type="entry name" value="MEMBRANE PROTEIN"/>
    <property type="match status" value="1"/>
</dbReference>
<evidence type="ECO:0000259" key="9">
    <source>
        <dbReference type="Pfam" id="PF02366"/>
    </source>
</evidence>
<dbReference type="KEGG" id="tpla:ElP_05980"/>
<evidence type="ECO:0000256" key="1">
    <source>
        <dbReference type="ARBA" id="ARBA00004651"/>
    </source>
</evidence>
<feature type="domain" description="ArnT-like N-terminal" evidence="9">
    <location>
        <begin position="52"/>
        <end position="118"/>
    </location>
</feature>
<comment type="subcellular location">
    <subcellularLocation>
        <location evidence="1">Cell membrane</location>
        <topology evidence="1">Multi-pass membrane protein</topology>
    </subcellularLocation>
</comment>
<keyword evidence="2" id="KW-1003">Cell membrane</keyword>
<dbReference type="OrthoDB" id="231161at2"/>
<keyword evidence="3 10" id="KW-0328">Glycosyltransferase</keyword>
<proteinExistence type="predicted"/>
<evidence type="ECO:0000256" key="2">
    <source>
        <dbReference type="ARBA" id="ARBA00022475"/>
    </source>
</evidence>
<evidence type="ECO:0000256" key="5">
    <source>
        <dbReference type="ARBA" id="ARBA00022692"/>
    </source>
</evidence>
<dbReference type="PANTHER" id="PTHR33908">
    <property type="entry name" value="MANNOSYLTRANSFERASE YKCB-RELATED"/>
    <property type="match status" value="1"/>
</dbReference>
<dbReference type="EMBL" id="CP036426">
    <property type="protein sequence ID" value="QDV32758.1"/>
    <property type="molecule type" value="Genomic_DNA"/>
</dbReference>
<organism evidence="10 11">
    <name type="scientific">Tautonia plasticadhaerens</name>
    <dbReference type="NCBI Taxonomy" id="2527974"/>
    <lineage>
        <taxon>Bacteria</taxon>
        <taxon>Pseudomonadati</taxon>
        <taxon>Planctomycetota</taxon>
        <taxon>Planctomycetia</taxon>
        <taxon>Isosphaerales</taxon>
        <taxon>Isosphaeraceae</taxon>
        <taxon>Tautonia</taxon>
    </lineage>
</organism>
<dbReference type="Pfam" id="PF02366">
    <property type="entry name" value="PMT"/>
    <property type="match status" value="1"/>
</dbReference>
<gene>
    <name evidence="10" type="ORF">ElP_05980</name>
</gene>
<dbReference type="RefSeq" id="WP_145267082.1">
    <property type="nucleotide sequence ID" value="NZ_CP036426.1"/>
</dbReference>
<sequence length="381" mass="39950">MVPLLWGPPGDPDNYLVLARSLAEGRGLRGFDGPTAYRPPLYPIALAPGVALLGDTPTAWVALLHLSLGGATVALTGLAARRWGLPARSGLLAMVVVAFDPVLVAQSRGVMTETMAAALVAGLLAASTPAPTVASASILGVVGGLASLCRPSLLPAAILIALVMAVGSPGGRRARVARSSAMLAALVASMAPWAIRNTVALGEPIWTTTHGGYTLLLANNPAYYDDVLDGPMDVWSGANQRRWFEEVGRRGAGLPEPEADRMFRREAIRVIADRPGDFARATLARLGRFWAIAPSAAVYPGSLRIASAAWTAPLWALLVVGLMRGGTWRWPRSSATAVVIALTVIHCVYWTDLRMRAPIVPAIALVAAGAFRPGHTPRPAP</sequence>
<evidence type="ECO:0000256" key="3">
    <source>
        <dbReference type="ARBA" id="ARBA00022676"/>
    </source>
</evidence>
<dbReference type="InterPro" id="IPR003342">
    <property type="entry name" value="ArnT-like_N"/>
</dbReference>
<evidence type="ECO:0000256" key="7">
    <source>
        <dbReference type="ARBA" id="ARBA00023136"/>
    </source>
</evidence>
<dbReference type="GO" id="GO:0016763">
    <property type="term" value="F:pentosyltransferase activity"/>
    <property type="evidence" value="ECO:0007669"/>
    <property type="project" value="TreeGrafter"/>
</dbReference>
<feature type="transmembrane region" description="Helical" evidence="8">
    <location>
        <begin position="153"/>
        <end position="170"/>
    </location>
</feature>
<name>A0A518GW15_9BACT</name>
<feature type="transmembrane region" description="Helical" evidence="8">
    <location>
        <begin position="59"/>
        <end position="79"/>
    </location>
</feature>
<keyword evidence="4 10" id="KW-0808">Transferase</keyword>
<keyword evidence="5 8" id="KW-0812">Transmembrane</keyword>